<evidence type="ECO:0000259" key="2">
    <source>
        <dbReference type="Pfam" id="PF02272"/>
    </source>
</evidence>
<dbReference type="STRING" id="37692.ATP_00163"/>
<dbReference type="InterPro" id="IPR038763">
    <property type="entry name" value="DHH_sf"/>
</dbReference>
<dbReference type="Proteomes" id="UP000002020">
    <property type="component" value="Chromosome"/>
</dbReference>
<dbReference type="SUPFAM" id="SSF64182">
    <property type="entry name" value="DHH phosphoesterases"/>
    <property type="match status" value="1"/>
</dbReference>
<dbReference type="InterPro" id="IPR001667">
    <property type="entry name" value="DDH_dom"/>
</dbReference>
<evidence type="ECO:0000259" key="1">
    <source>
        <dbReference type="Pfam" id="PF01368"/>
    </source>
</evidence>
<gene>
    <name evidence="3" type="ordered locus">ATP_00163</name>
</gene>
<dbReference type="PANTHER" id="PTHR47618">
    <property type="entry name" value="BIFUNCTIONAL OLIGORIBONUCLEASE AND PAP PHOSPHATASE NRNA"/>
    <property type="match status" value="1"/>
</dbReference>
<dbReference type="KEGG" id="pml:ATP_00163"/>
<accession>B3R0I6</accession>
<dbReference type="InterPro" id="IPR051319">
    <property type="entry name" value="Oligoribo/pAp-PDE_c-di-AMP_PDE"/>
</dbReference>
<dbReference type="PANTHER" id="PTHR47618:SF1">
    <property type="entry name" value="BIFUNCTIONAL OLIGORIBONUCLEASE AND PAP PHOSPHATASE NRNA"/>
    <property type="match status" value="1"/>
</dbReference>
<dbReference type="AlphaFoldDB" id="B3R0I6"/>
<feature type="domain" description="DDH" evidence="1">
    <location>
        <begin position="14"/>
        <end position="151"/>
    </location>
</feature>
<name>B3R0I6_PHYMT</name>
<dbReference type="Pfam" id="PF02272">
    <property type="entry name" value="DHHA1"/>
    <property type="match status" value="1"/>
</dbReference>
<evidence type="ECO:0000313" key="4">
    <source>
        <dbReference type="Proteomes" id="UP000002020"/>
    </source>
</evidence>
<feature type="domain" description="DHHA1" evidence="2">
    <location>
        <begin position="224"/>
        <end position="307"/>
    </location>
</feature>
<reference evidence="3 4" key="1">
    <citation type="journal article" date="2008" name="BMC Genomics">
        <title>The linear chromosome of the plant-pathogenic mycoplasma 'Candidatus Phytoplasma mali'.</title>
        <authorList>
            <person name="Kube M."/>
            <person name="Schneider B."/>
            <person name="Kuhl H."/>
            <person name="Dandekar T."/>
            <person name="Heitmann K."/>
            <person name="Migdoll A.M."/>
            <person name="Reinhardt R."/>
            <person name="Seemueller E."/>
        </authorList>
    </citation>
    <scope>NUCLEOTIDE SEQUENCE [LARGE SCALE GENOMIC DNA]</scope>
    <source>
        <strain evidence="3 4">AT</strain>
    </source>
</reference>
<dbReference type="eggNOG" id="COG0618">
    <property type="taxonomic scope" value="Bacteria"/>
</dbReference>
<organism evidence="4">
    <name type="scientific">Phytoplasma mali (strain AT)</name>
    <dbReference type="NCBI Taxonomy" id="482235"/>
    <lineage>
        <taxon>Bacteria</taxon>
        <taxon>Bacillati</taxon>
        <taxon>Mycoplasmatota</taxon>
        <taxon>Mollicutes</taxon>
        <taxon>Acholeplasmatales</taxon>
        <taxon>Acholeplasmataceae</taxon>
        <taxon>Candidatus Phytoplasma</taxon>
        <taxon>16SrX (Apple proliferation group)</taxon>
    </lineage>
</organism>
<dbReference type="EMBL" id="CU469464">
    <property type="protein sequence ID" value="CAP18350.1"/>
    <property type="molecule type" value="Genomic_DNA"/>
</dbReference>
<dbReference type="GO" id="GO:0003676">
    <property type="term" value="F:nucleic acid binding"/>
    <property type="evidence" value="ECO:0007669"/>
    <property type="project" value="InterPro"/>
</dbReference>
<keyword evidence="4" id="KW-1185">Reference proteome</keyword>
<protein>
    <submittedName>
        <fullName evidence="3">Exopolyphosphatase-related protein</fullName>
    </submittedName>
</protein>
<sequence>MDLIEKKIKYFNTIIIHGHKTPDGDCYGSQFGLKNIIKNTFPEKQVYVVGENNPDLSFIGIFDQIPDALYKDALVIIVDTGVKTLISDQRFSLGKEIIWIDHHIKNNIIDDKIHYWVDVSFSSCSEMIFILKEKLNMKLDFHGALAIYVGILTDSGNLKYDRVNSYTFNIVSKLLKYGLNIPEIEQKIHAESLNFLKYKGYIIENLIIDKGFCYANISLDILQKFNLSFREALSAVNLLENLKENYVWALLLEKENNEIKVTIRSRGPEIYNISKKFGGGGHLKACGVIFNSKNELFLFLEEIKKSVNVFINK</sequence>
<proteinExistence type="predicted"/>
<dbReference type="Gene3D" id="3.10.310.30">
    <property type="match status" value="1"/>
</dbReference>
<evidence type="ECO:0000313" key="3">
    <source>
        <dbReference type="EMBL" id="CAP18350.1"/>
    </source>
</evidence>
<dbReference type="HOGENOM" id="CLU_039720_1_0_14"/>
<dbReference type="InterPro" id="IPR003156">
    <property type="entry name" value="DHHA1_dom"/>
</dbReference>
<dbReference type="Gene3D" id="3.90.1640.10">
    <property type="entry name" value="inorganic pyrophosphatase (n-terminal core)"/>
    <property type="match status" value="1"/>
</dbReference>
<dbReference type="Pfam" id="PF01368">
    <property type="entry name" value="DHH"/>
    <property type="match status" value="1"/>
</dbReference>